<organism evidence="7 8">
    <name type="scientific">Sporothrix brasiliensis 5110</name>
    <dbReference type="NCBI Taxonomy" id="1398154"/>
    <lineage>
        <taxon>Eukaryota</taxon>
        <taxon>Fungi</taxon>
        <taxon>Dikarya</taxon>
        <taxon>Ascomycota</taxon>
        <taxon>Pezizomycotina</taxon>
        <taxon>Sordariomycetes</taxon>
        <taxon>Sordariomycetidae</taxon>
        <taxon>Ophiostomatales</taxon>
        <taxon>Ophiostomataceae</taxon>
        <taxon>Sporothrix</taxon>
    </lineage>
</organism>
<dbReference type="EMBL" id="AWTV01000005">
    <property type="protein sequence ID" value="KIH93655.1"/>
    <property type="molecule type" value="Genomic_DNA"/>
</dbReference>
<evidence type="ECO:0000256" key="1">
    <source>
        <dbReference type="ARBA" id="ARBA00022527"/>
    </source>
</evidence>
<keyword evidence="2" id="KW-0808">Transferase</keyword>
<dbReference type="HOGENOM" id="CLU_000288_31_3_1"/>
<accession>A0A0C2J3U8</accession>
<evidence type="ECO:0000256" key="3">
    <source>
        <dbReference type="ARBA" id="ARBA00022741"/>
    </source>
</evidence>
<dbReference type="AlphaFoldDB" id="A0A0C2J3U8"/>
<dbReference type="InterPro" id="IPR000719">
    <property type="entry name" value="Prot_kinase_dom"/>
</dbReference>
<keyword evidence="8" id="KW-1185">Reference proteome</keyword>
<dbReference type="PANTHER" id="PTHR24345">
    <property type="entry name" value="SERINE/THREONINE-PROTEIN KINASE PLK"/>
    <property type="match status" value="1"/>
</dbReference>
<dbReference type="Gene3D" id="1.10.510.10">
    <property type="entry name" value="Transferase(Phosphotransferase) domain 1"/>
    <property type="match status" value="1"/>
</dbReference>
<dbReference type="PANTHER" id="PTHR24345:SF91">
    <property type="entry name" value="SERINE_THREONINE-PROTEIN KINASE PLK4"/>
    <property type="match status" value="1"/>
</dbReference>
<evidence type="ECO:0000259" key="6">
    <source>
        <dbReference type="PROSITE" id="PS50011"/>
    </source>
</evidence>
<keyword evidence="1" id="KW-0723">Serine/threonine-protein kinase</keyword>
<dbReference type="Proteomes" id="UP000031575">
    <property type="component" value="Unassembled WGS sequence"/>
</dbReference>
<dbReference type="SMART" id="SM00220">
    <property type="entry name" value="S_TKc"/>
    <property type="match status" value="1"/>
</dbReference>
<dbReference type="Pfam" id="PF00069">
    <property type="entry name" value="Pkinase"/>
    <property type="match status" value="1"/>
</dbReference>
<evidence type="ECO:0000313" key="7">
    <source>
        <dbReference type="EMBL" id="KIH93655.1"/>
    </source>
</evidence>
<name>A0A0C2J3U8_9PEZI</name>
<reference evidence="7 8" key="1">
    <citation type="journal article" date="2014" name="BMC Genomics">
        <title>Comparative genomics of the major fungal agents of human and animal Sporotrichosis: Sporothrix schenckii and Sporothrix brasiliensis.</title>
        <authorList>
            <person name="Teixeira M.M."/>
            <person name="de Almeida L.G."/>
            <person name="Kubitschek-Barreira P."/>
            <person name="Alves F.L."/>
            <person name="Kioshima E.S."/>
            <person name="Abadio A.K."/>
            <person name="Fernandes L."/>
            <person name="Derengowski L.S."/>
            <person name="Ferreira K.S."/>
            <person name="Souza R.C."/>
            <person name="Ruiz J.C."/>
            <person name="de Andrade N.C."/>
            <person name="Paes H.C."/>
            <person name="Nicola A.M."/>
            <person name="Albuquerque P."/>
            <person name="Gerber A.L."/>
            <person name="Martins V.P."/>
            <person name="Peconick L.D."/>
            <person name="Neto A.V."/>
            <person name="Chaucanez C.B."/>
            <person name="Silva P.A."/>
            <person name="Cunha O.L."/>
            <person name="de Oliveira F.F."/>
            <person name="dos Santos T.C."/>
            <person name="Barros A.L."/>
            <person name="Soares M.A."/>
            <person name="de Oliveira L.M."/>
            <person name="Marini M.M."/>
            <person name="Villalobos-Duno H."/>
            <person name="Cunha M.M."/>
            <person name="de Hoog S."/>
            <person name="da Silveira J.F."/>
            <person name="Henrissat B."/>
            <person name="Nino-Vega G.A."/>
            <person name="Cisalpino P.S."/>
            <person name="Mora-Montes H.M."/>
            <person name="Almeida S.R."/>
            <person name="Stajich J.E."/>
            <person name="Lopes-Bezerra L.M."/>
            <person name="Vasconcelos A.T."/>
            <person name="Felipe M.S."/>
        </authorList>
    </citation>
    <scope>NUCLEOTIDE SEQUENCE [LARGE SCALE GENOMIC DNA]</scope>
    <source>
        <strain evidence="7 8">5110</strain>
    </source>
</reference>
<comment type="caution">
    <text evidence="7">The sequence shown here is derived from an EMBL/GenBank/DDBJ whole genome shotgun (WGS) entry which is preliminary data.</text>
</comment>
<dbReference type="GO" id="GO:0005524">
    <property type="term" value="F:ATP binding"/>
    <property type="evidence" value="ECO:0007669"/>
    <property type="project" value="UniProtKB-KW"/>
</dbReference>
<dbReference type="GO" id="GO:0004674">
    <property type="term" value="F:protein serine/threonine kinase activity"/>
    <property type="evidence" value="ECO:0007669"/>
    <property type="project" value="UniProtKB-KW"/>
</dbReference>
<keyword evidence="3" id="KW-0547">Nucleotide-binding</keyword>
<dbReference type="GeneID" id="63677559"/>
<dbReference type="PROSITE" id="PS50011">
    <property type="entry name" value="PROTEIN_KINASE_DOM"/>
    <property type="match status" value="1"/>
</dbReference>
<evidence type="ECO:0000256" key="2">
    <source>
        <dbReference type="ARBA" id="ARBA00022679"/>
    </source>
</evidence>
<evidence type="ECO:0000256" key="5">
    <source>
        <dbReference type="ARBA" id="ARBA00022840"/>
    </source>
</evidence>
<dbReference type="GO" id="GO:0005634">
    <property type="term" value="C:nucleus"/>
    <property type="evidence" value="ECO:0007669"/>
    <property type="project" value="TreeGrafter"/>
</dbReference>
<keyword evidence="4" id="KW-0418">Kinase</keyword>
<dbReference type="InterPro" id="IPR011009">
    <property type="entry name" value="Kinase-like_dom_sf"/>
</dbReference>
<protein>
    <recommendedName>
        <fullName evidence="6">Protein kinase domain-containing protein</fullName>
    </recommendedName>
</protein>
<evidence type="ECO:0000256" key="4">
    <source>
        <dbReference type="ARBA" id="ARBA00022777"/>
    </source>
</evidence>
<sequence>MIGCGMSGIVHLTPCGTMVKKSVAQWRSDPEMRSKQIRNEIAIYKLLPQNHRRLLRFYDSFDDGGTNVWITLEYMPNGTLEDYLRGFTYEESRDVEGKSGETQADCNARIRRRHDSLPLHQRARLCLEATDAVVLLHAHNIIHSDIKPENMGVDASLGVRIFDFGGSSYDGQPVLGLESTRYFMPRESWDVYNVTTDCFALGCSIYHIVTGYRPYDALSDDEVEARYERQAFPDLSGQTREYEPKHGKEGDTVGISPATGQLLFADTIRKCWFGEFATSADVFESLKQEVLATFNDKDLASIETSSGITLRRDNADDGQKSTSK</sequence>
<feature type="domain" description="Protein kinase" evidence="6">
    <location>
        <begin position="1"/>
        <end position="291"/>
    </location>
</feature>
<evidence type="ECO:0000313" key="8">
    <source>
        <dbReference type="Proteomes" id="UP000031575"/>
    </source>
</evidence>
<proteinExistence type="predicted"/>
<dbReference type="SUPFAM" id="SSF56112">
    <property type="entry name" value="Protein kinase-like (PK-like)"/>
    <property type="match status" value="1"/>
</dbReference>
<dbReference type="OrthoDB" id="1668230at2759"/>
<dbReference type="VEuPathDB" id="FungiDB:SPBR_04355"/>
<dbReference type="RefSeq" id="XP_040621665.1">
    <property type="nucleotide sequence ID" value="XM_040762638.1"/>
</dbReference>
<gene>
    <name evidence="7" type="ORF">SPBR_04355</name>
</gene>
<keyword evidence="5" id="KW-0067">ATP-binding</keyword>